<dbReference type="Gene3D" id="3.40.1620.10">
    <property type="entry name" value="YefM-like domain"/>
    <property type="match status" value="1"/>
</dbReference>
<comment type="caution">
    <text evidence="2">The sequence shown here is derived from an EMBL/GenBank/DDBJ whole genome shotgun (WGS) entry which is preliminary data.</text>
</comment>
<name>A0A1Q9AP63_9HYPH</name>
<dbReference type="EMBL" id="MKIO01000019">
    <property type="protein sequence ID" value="OLP57221.1"/>
    <property type="molecule type" value="Genomic_DNA"/>
</dbReference>
<evidence type="ECO:0000313" key="3">
    <source>
        <dbReference type="Proteomes" id="UP000186143"/>
    </source>
</evidence>
<sequence>MTILPLIEAEGQLRELARRVEAGERITLTLDGKPVIELVPPEKPKEAASLPGLEAFRAYKREKGIDRFFTYIAEDFDDPLPEDFLITPLPPLDGEK</sequence>
<proteinExistence type="inferred from homology"/>
<dbReference type="SUPFAM" id="SSF143120">
    <property type="entry name" value="YefM-like"/>
    <property type="match status" value="1"/>
</dbReference>
<dbReference type="AlphaFoldDB" id="A0A1Q9AP63"/>
<dbReference type="OrthoDB" id="9800503at2"/>
<accession>A0A1Q9AP63</accession>
<evidence type="ECO:0000313" key="2">
    <source>
        <dbReference type="EMBL" id="OLP57221.1"/>
    </source>
</evidence>
<gene>
    <name evidence="2" type="ORF">BJF92_06770</name>
</gene>
<dbReference type="Proteomes" id="UP000186143">
    <property type="component" value="Unassembled WGS sequence"/>
</dbReference>
<reference evidence="2 3" key="1">
    <citation type="submission" date="2016-09" db="EMBL/GenBank/DDBJ databases">
        <title>Rhizobium sp. nov., a novel species isolated from the rice rhizosphere.</title>
        <authorList>
            <person name="Zhao J."/>
            <person name="Zhang X."/>
        </authorList>
    </citation>
    <scope>NUCLEOTIDE SEQUENCE [LARGE SCALE GENOMIC DNA]</scope>
    <source>
        <strain evidence="2 3">MH17</strain>
    </source>
</reference>
<comment type="similarity">
    <text evidence="1">Belongs to the phD/YefM antitoxin family.</text>
</comment>
<protein>
    <submittedName>
        <fullName evidence="2">Prevent-host-death protein</fullName>
    </submittedName>
</protein>
<dbReference type="RefSeq" id="WP_075633241.1">
    <property type="nucleotide sequence ID" value="NZ_MKIO01000019.1"/>
</dbReference>
<evidence type="ECO:0000256" key="1">
    <source>
        <dbReference type="ARBA" id="ARBA00009981"/>
    </source>
</evidence>
<dbReference type="InterPro" id="IPR036165">
    <property type="entry name" value="YefM-like_sf"/>
</dbReference>
<organism evidence="2 3">
    <name type="scientific">Xaviernesmea rhizosphaerae</name>
    <dbReference type="NCBI Taxonomy" id="1672749"/>
    <lineage>
        <taxon>Bacteria</taxon>
        <taxon>Pseudomonadati</taxon>
        <taxon>Pseudomonadota</taxon>
        <taxon>Alphaproteobacteria</taxon>
        <taxon>Hyphomicrobiales</taxon>
        <taxon>Rhizobiaceae</taxon>
        <taxon>Rhizobium/Agrobacterium group</taxon>
        <taxon>Xaviernesmea</taxon>
    </lineage>
</organism>